<proteinExistence type="predicted"/>
<organism evidence="2 3">
    <name type="scientific">Leucocoprinus birnbaumii</name>
    <dbReference type="NCBI Taxonomy" id="56174"/>
    <lineage>
        <taxon>Eukaryota</taxon>
        <taxon>Fungi</taxon>
        <taxon>Dikarya</taxon>
        <taxon>Basidiomycota</taxon>
        <taxon>Agaricomycotina</taxon>
        <taxon>Agaricomycetes</taxon>
        <taxon>Agaricomycetidae</taxon>
        <taxon>Agaricales</taxon>
        <taxon>Agaricineae</taxon>
        <taxon>Agaricaceae</taxon>
        <taxon>Leucocoprinus</taxon>
    </lineage>
</organism>
<dbReference type="AlphaFoldDB" id="A0AAD5VSK3"/>
<evidence type="ECO:0000313" key="3">
    <source>
        <dbReference type="Proteomes" id="UP001213000"/>
    </source>
</evidence>
<protein>
    <submittedName>
        <fullName evidence="2">Uncharacterized protein</fullName>
    </submittedName>
</protein>
<dbReference type="EMBL" id="JANIEX010000351">
    <property type="protein sequence ID" value="KAJ3568339.1"/>
    <property type="molecule type" value="Genomic_DNA"/>
</dbReference>
<sequence>MHRLAFRPVLRALRVQRPAAHAVRSARLASTVSSGPSDGHESAAKPSRIRINAKSALDPAGLYTPAEYVGVQLSSPEVQAVVKAFSPADLEAYEFLASRLSMENGHSDPAALNDIGEFLEERGVDLDLPDKLFESTDKILYPEYKGEPGV</sequence>
<accession>A0AAD5VSK3</accession>
<reference evidence="2" key="1">
    <citation type="submission" date="2022-07" db="EMBL/GenBank/DDBJ databases">
        <title>Genome Sequence of Leucocoprinus birnbaumii.</title>
        <authorList>
            <person name="Buettner E."/>
        </authorList>
    </citation>
    <scope>NUCLEOTIDE SEQUENCE</scope>
    <source>
        <strain evidence="2">VT141</strain>
    </source>
</reference>
<feature type="region of interest" description="Disordered" evidence="1">
    <location>
        <begin position="26"/>
        <end position="50"/>
    </location>
</feature>
<name>A0AAD5VSK3_9AGAR</name>
<evidence type="ECO:0000313" key="2">
    <source>
        <dbReference type="EMBL" id="KAJ3568339.1"/>
    </source>
</evidence>
<comment type="caution">
    <text evidence="2">The sequence shown here is derived from an EMBL/GenBank/DDBJ whole genome shotgun (WGS) entry which is preliminary data.</text>
</comment>
<gene>
    <name evidence="2" type="ORF">NP233_g5770</name>
</gene>
<evidence type="ECO:0000256" key="1">
    <source>
        <dbReference type="SAM" id="MobiDB-lite"/>
    </source>
</evidence>
<keyword evidence="3" id="KW-1185">Reference proteome</keyword>
<dbReference type="Proteomes" id="UP001213000">
    <property type="component" value="Unassembled WGS sequence"/>
</dbReference>